<dbReference type="InterPro" id="IPR006151">
    <property type="entry name" value="Shikm_DH/Glu-tRNA_Rdtase"/>
</dbReference>
<gene>
    <name evidence="5" type="ORF">N7458_003466</name>
</gene>
<comment type="similarity">
    <text evidence="2">In the N-terminal section; belongs to the shikimate kinase family.</text>
</comment>
<evidence type="ECO:0008006" key="7">
    <source>
        <dbReference type="Google" id="ProtNLM"/>
    </source>
</evidence>
<evidence type="ECO:0000259" key="4">
    <source>
        <dbReference type="Pfam" id="PF08501"/>
    </source>
</evidence>
<dbReference type="GO" id="GO:0019632">
    <property type="term" value="P:shikimate metabolic process"/>
    <property type="evidence" value="ECO:0007669"/>
    <property type="project" value="TreeGrafter"/>
</dbReference>
<dbReference type="Gene3D" id="3.20.20.70">
    <property type="entry name" value="Aldolase class I"/>
    <property type="match status" value="1"/>
</dbReference>
<dbReference type="SUPFAM" id="SSF52540">
    <property type="entry name" value="P-loop containing nucleoside triphosphate hydrolases"/>
    <property type="match status" value="1"/>
</dbReference>
<dbReference type="InterPro" id="IPR031322">
    <property type="entry name" value="Shikimate/glucono_kinase"/>
</dbReference>
<dbReference type="CDD" id="cd00502">
    <property type="entry name" value="DHQase_I"/>
    <property type="match status" value="1"/>
</dbReference>
<dbReference type="InterPro" id="IPR022893">
    <property type="entry name" value="Shikimate_DH_fam"/>
</dbReference>
<dbReference type="PANTHER" id="PTHR21089:SF1">
    <property type="entry name" value="BIFUNCTIONAL 3-DEHYDROQUINATE DEHYDRATASE_SHIKIMATE DEHYDROGENASE, CHLOROPLASTIC"/>
    <property type="match status" value="1"/>
</dbReference>
<proteinExistence type="inferred from homology"/>
<dbReference type="PRINTS" id="PR01100">
    <property type="entry name" value="SHIKIMTKNASE"/>
</dbReference>
<reference evidence="5" key="1">
    <citation type="submission" date="2022-12" db="EMBL/GenBank/DDBJ databases">
        <authorList>
            <person name="Petersen C."/>
        </authorList>
    </citation>
    <scope>NUCLEOTIDE SEQUENCE</scope>
    <source>
        <strain evidence="5">IBT 16125</strain>
    </source>
</reference>
<dbReference type="GO" id="GO:0004764">
    <property type="term" value="F:shikimate 3-dehydrogenase (NADP+) activity"/>
    <property type="evidence" value="ECO:0007669"/>
    <property type="project" value="InterPro"/>
</dbReference>
<dbReference type="PANTHER" id="PTHR21089">
    <property type="entry name" value="SHIKIMATE DEHYDROGENASE"/>
    <property type="match status" value="1"/>
</dbReference>
<dbReference type="Pfam" id="PF01202">
    <property type="entry name" value="SKI"/>
    <property type="match status" value="1"/>
</dbReference>
<dbReference type="Pfam" id="PF01488">
    <property type="entry name" value="Shikimate_DH"/>
    <property type="match status" value="1"/>
</dbReference>
<dbReference type="InterPro" id="IPR001381">
    <property type="entry name" value="DHquinase_I"/>
</dbReference>
<evidence type="ECO:0000256" key="1">
    <source>
        <dbReference type="ARBA" id="ARBA00006477"/>
    </source>
</evidence>
<dbReference type="Gene3D" id="3.40.50.10860">
    <property type="entry name" value="Leucine Dehydrogenase, chain A, domain 1"/>
    <property type="match status" value="1"/>
</dbReference>
<dbReference type="RefSeq" id="XP_056770956.1">
    <property type="nucleotide sequence ID" value="XM_056906849.1"/>
</dbReference>
<dbReference type="Proteomes" id="UP001213681">
    <property type="component" value="Unassembled WGS sequence"/>
</dbReference>
<dbReference type="Gene3D" id="3.40.50.720">
    <property type="entry name" value="NAD(P)-binding Rossmann-like Domain"/>
    <property type="match status" value="1"/>
</dbReference>
<feature type="domain" description="Quinate/shikimate 5-dehydrogenase/glutamyl-tRNA reductase" evidence="3">
    <location>
        <begin position="620"/>
        <end position="668"/>
    </location>
</feature>
<accession>A0AAD6CFE1</accession>
<dbReference type="GO" id="GO:0009423">
    <property type="term" value="P:chorismate biosynthetic process"/>
    <property type="evidence" value="ECO:0007669"/>
    <property type="project" value="TreeGrafter"/>
</dbReference>
<keyword evidence="6" id="KW-1185">Reference proteome</keyword>
<dbReference type="EMBL" id="JAPVEA010000002">
    <property type="protein sequence ID" value="KAJ5461914.1"/>
    <property type="molecule type" value="Genomic_DNA"/>
</dbReference>
<feature type="domain" description="Shikimate dehydrogenase substrate binding N-terminal" evidence="4">
    <location>
        <begin position="485"/>
        <end position="565"/>
    </location>
</feature>
<dbReference type="Pfam" id="PF01487">
    <property type="entry name" value="DHquinase_I"/>
    <property type="match status" value="1"/>
</dbReference>
<dbReference type="Gene3D" id="3.40.50.300">
    <property type="entry name" value="P-loop containing nucleotide triphosphate hydrolases"/>
    <property type="match status" value="1"/>
</dbReference>
<comment type="caution">
    <text evidence="5">The sequence shown here is derived from an EMBL/GenBank/DDBJ whole genome shotgun (WGS) entry which is preliminary data.</text>
</comment>
<comment type="similarity">
    <text evidence="1">In the 2nd section; belongs to the type-I 3-dehydroquinase family.</text>
</comment>
<dbReference type="Pfam" id="PF08501">
    <property type="entry name" value="Shikimate_dh_N"/>
    <property type="match status" value="1"/>
</dbReference>
<protein>
    <recommendedName>
        <fullName evidence="7">Quinate repressor protein</fullName>
    </recommendedName>
</protein>
<evidence type="ECO:0000256" key="2">
    <source>
        <dbReference type="ARBA" id="ARBA00009349"/>
    </source>
</evidence>
<dbReference type="InterPro" id="IPR046346">
    <property type="entry name" value="Aminoacid_DH-like_N_sf"/>
</dbReference>
<dbReference type="AlphaFoldDB" id="A0AAD6CFE1"/>
<dbReference type="SUPFAM" id="SSF53223">
    <property type="entry name" value="Aminoacid dehydrogenase-like, N-terminal domain"/>
    <property type="match status" value="1"/>
</dbReference>
<dbReference type="GeneID" id="81597092"/>
<dbReference type="InterPro" id="IPR013708">
    <property type="entry name" value="Shikimate_DH-bd_N"/>
</dbReference>
<sequence length="681" mass="75829">MSENELDTVSIVNSCLAAHGKLQSPWFLCDVSASRSFSKDASIILIGLRGSGKRSLGFIASAELQWRFITEDQYFEEMTGATRAQYLHQSGRLAFHRKNIEVIKAMLDRNRKRCVIECGLGSLAGEVQTFLKVLCKTNPVIHIVRNMDHIRALLCLGDAEAKLMERGDPTHEVCSNFEYYNLYDDNCETYGGAGNLDRRSPNYSFKLKAAKEDFCYFIRHILGLPLPIINVATPFALSSVPIEDRHYTFAVTLCLSDIMCNGFDAGQLESCEDAVIFKVDDFSQNALSHIRCHIASIRRHVGVPIIYQVDQSVLSNVLDDLSKTDRDSIRYYLMRQGLRLGVEFLVVEIDDDHDKLRSIICTKGRTKIIGHSFEPEPRSPCQIQKAVELGCDVVQLTQPALSVNDNDDLREFKRRLQSLVTPRVVLIAYNIGDLGRESLFSNHTLTPVHSLHSIKDANPIHFPTARDIMKELFDRGVFDPLRFYVFGAGVSHSLAPAMYTAAYRACGLRHTAEKYVTSSLSDIRKVSQDPQFGGAIISWPFKVTLLEIVAGISTHAQNIGAINTLMPLRSSRDGENFLPGSHIADRGRAGHVAGLYGDNTDWVGLTACITRNLAPRNVIQPSKTTGLVIGAGGMARAAIYALLQLGCFKVFIFNRTPRNAEKVASHFNSWLLTEGREPLKA</sequence>
<name>A0AAD6CFE1_9EURO</name>
<reference evidence="5" key="2">
    <citation type="journal article" date="2023" name="IMA Fungus">
        <title>Comparative genomic study of the Penicillium genus elucidates a diverse pangenome and 15 lateral gene transfer events.</title>
        <authorList>
            <person name="Petersen C."/>
            <person name="Sorensen T."/>
            <person name="Nielsen M.R."/>
            <person name="Sondergaard T.E."/>
            <person name="Sorensen J.L."/>
            <person name="Fitzpatrick D.A."/>
            <person name="Frisvad J.C."/>
            <person name="Nielsen K.L."/>
        </authorList>
    </citation>
    <scope>NUCLEOTIDE SEQUENCE</scope>
    <source>
        <strain evidence="5">IBT 16125</strain>
    </source>
</reference>
<dbReference type="GO" id="GO:0003855">
    <property type="term" value="F:3-dehydroquinate dehydratase activity"/>
    <property type="evidence" value="ECO:0007669"/>
    <property type="project" value="InterPro"/>
</dbReference>
<dbReference type="SUPFAM" id="SSF51569">
    <property type="entry name" value="Aldolase"/>
    <property type="match status" value="1"/>
</dbReference>
<dbReference type="InterPro" id="IPR013785">
    <property type="entry name" value="Aldolase_TIM"/>
</dbReference>
<organism evidence="5 6">
    <name type="scientific">Penicillium daleae</name>
    <dbReference type="NCBI Taxonomy" id="63821"/>
    <lineage>
        <taxon>Eukaryota</taxon>
        <taxon>Fungi</taxon>
        <taxon>Dikarya</taxon>
        <taxon>Ascomycota</taxon>
        <taxon>Pezizomycotina</taxon>
        <taxon>Eurotiomycetes</taxon>
        <taxon>Eurotiomycetidae</taxon>
        <taxon>Eurotiales</taxon>
        <taxon>Aspergillaceae</taxon>
        <taxon>Penicillium</taxon>
    </lineage>
</organism>
<evidence type="ECO:0000259" key="3">
    <source>
        <dbReference type="Pfam" id="PF01488"/>
    </source>
</evidence>
<evidence type="ECO:0000313" key="6">
    <source>
        <dbReference type="Proteomes" id="UP001213681"/>
    </source>
</evidence>
<evidence type="ECO:0000313" key="5">
    <source>
        <dbReference type="EMBL" id="KAJ5461914.1"/>
    </source>
</evidence>
<dbReference type="InterPro" id="IPR036291">
    <property type="entry name" value="NAD(P)-bd_dom_sf"/>
</dbReference>
<dbReference type="SUPFAM" id="SSF51735">
    <property type="entry name" value="NAD(P)-binding Rossmann-fold domains"/>
    <property type="match status" value="1"/>
</dbReference>
<dbReference type="InterPro" id="IPR027417">
    <property type="entry name" value="P-loop_NTPase"/>
</dbReference>